<evidence type="ECO:0000313" key="3">
    <source>
        <dbReference type="Proteomes" id="UP000698963"/>
    </source>
</evidence>
<dbReference type="RefSeq" id="WP_304122855.1">
    <property type="nucleotide sequence ID" value="NZ_DYZA01000186.1"/>
</dbReference>
<dbReference type="Gene3D" id="1.10.10.1100">
    <property type="entry name" value="BFD-like [2Fe-2S]-binding domain"/>
    <property type="match status" value="1"/>
</dbReference>
<evidence type="ECO:0000259" key="1">
    <source>
        <dbReference type="Pfam" id="PF04324"/>
    </source>
</evidence>
<dbReference type="CDD" id="cd19946">
    <property type="entry name" value="GlpA-like_Fer2_BFD-like"/>
    <property type="match status" value="1"/>
</dbReference>
<protein>
    <submittedName>
        <fullName evidence="2">(2Fe-2S)-binding protein</fullName>
    </submittedName>
</protein>
<proteinExistence type="predicted"/>
<comment type="caution">
    <text evidence="2">The sequence shown here is derived from an EMBL/GenBank/DDBJ whole genome shotgun (WGS) entry which is preliminary data.</text>
</comment>
<accession>A0A921AX75</accession>
<dbReference type="Pfam" id="PF04324">
    <property type="entry name" value="Fer2_BFD"/>
    <property type="match status" value="1"/>
</dbReference>
<feature type="domain" description="BFD-like [2Fe-2S]-binding" evidence="1">
    <location>
        <begin position="57"/>
        <end position="100"/>
    </location>
</feature>
<reference evidence="2" key="1">
    <citation type="journal article" date="2021" name="PeerJ">
        <title>Extensive microbial diversity within the chicken gut microbiome revealed by metagenomics and culture.</title>
        <authorList>
            <person name="Gilroy R."/>
            <person name="Ravi A."/>
            <person name="Getino M."/>
            <person name="Pursley I."/>
            <person name="Horton D.L."/>
            <person name="Alikhan N.F."/>
            <person name="Baker D."/>
            <person name="Gharbi K."/>
            <person name="Hall N."/>
            <person name="Watson M."/>
            <person name="Adriaenssens E.M."/>
            <person name="Foster-Nyarko E."/>
            <person name="Jarju S."/>
            <person name="Secka A."/>
            <person name="Antonio M."/>
            <person name="Oren A."/>
            <person name="Chaudhuri R.R."/>
            <person name="La Ragione R."/>
            <person name="Hildebrand F."/>
            <person name="Pallen M.J."/>
        </authorList>
    </citation>
    <scope>NUCLEOTIDE SEQUENCE</scope>
    <source>
        <strain evidence="2">ChiGjej2B2-19336</strain>
    </source>
</reference>
<name>A0A921AX75_9BACT</name>
<gene>
    <name evidence="2" type="ORF">K8W16_09210</name>
</gene>
<evidence type="ECO:0000313" key="2">
    <source>
        <dbReference type="EMBL" id="HJD97808.1"/>
    </source>
</evidence>
<reference evidence="2" key="2">
    <citation type="submission" date="2021-09" db="EMBL/GenBank/DDBJ databases">
        <authorList>
            <person name="Gilroy R."/>
        </authorList>
    </citation>
    <scope>NUCLEOTIDE SEQUENCE</scope>
    <source>
        <strain evidence="2">ChiGjej2B2-19336</strain>
    </source>
</reference>
<dbReference type="Proteomes" id="UP000698963">
    <property type="component" value="Unassembled WGS sequence"/>
</dbReference>
<dbReference type="InterPro" id="IPR041854">
    <property type="entry name" value="BFD-like_2Fe2S-bd_dom_sf"/>
</dbReference>
<dbReference type="InterPro" id="IPR007419">
    <property type="entry name" value="BFD-like_2Fe2S-bd_dom"/>
</dbReference>
<dbReference type="AlphaFoldDB" id="A0A921AX75"/>
<feature type="non-terminal residue" evidence="2">
    <location>
        <position position="1"/>
    </location>
</feature>
<sequence length="167" mass="18489">ECRTAIEPIIDSPSPAMLEKAAKYFPVHSVPLVANRLGDAFPIVVERAAAMKSNPLLCECEMVSRAEIEYVASDPSSQSMTDVRLRTRLGMGTCQGTYCSLRTIGALTECRMPFPLSPADNLREFLQERWKGLRPALWGLQAREMELGRAVYAATLNIDGAKDEQKI</sequence>
<organism evidence="2 3">
    <name type="scientific">Mailhella massiliensis</name>
    <dbReference type="NCBI Taxonomy" id="1903261"/>
    <lineage>
        <taxon>Bacteria</taxon>
        <taxon>Pseudomonadati</taxon>
        <taxon>Thermodesulfobacteriota</taxon>
        <taxon>Desulfovibrionia</taxon>
        <taxon>Desulfovibrionales</taxon>
        <taxon>Desulfovibrionaceae</taxon>
        <taxon>Mailhella</taxon>
    </lineage>
</organism>
<dbReference type="EMBL" id="DYZA01000186">
    <property type="protein sequence ID" value="HJD97808.1"/>
    <property type="molecule type" value="Genomic_DNA"/>
</dbReference>